<dbReference type="Pfam" id="PF03155">
    <property type="entry name" value="Alg6_Alg8"/>
    <property type="match status" value="1"/>
</dbReference>
<comment type="caution">
    <text evidence="11">The sequence shown here is derived from an EMBL/GenBank/DDBJ whole genome shotgun (WGS) entry which is preliminary data.</text>
</comment>
<evidence type="ECO:0000256" key="5">
    <source>
        <dbReference type="ARBA" id="ARBA00022679"/>
    </source>
</evidence>
<organism evidence="11 12">
    <name type="scientific">Pelagomonas calceolata</name>
    <dbReference type="NCBI Taxonomy" id="35677"/>
    <lineage>
        <taxon>Eukaryota</taxon>
        <taxon>Sar</taxon>
        <taxon>Stramenopiles</taxon>
        <taxon>Ochrophyta</taxon>
        <taxon>Pelagophyceae</taxon>
        <taxon>Pelagomonadales</taxon>
        <taxon>Pelagomonadaceae</taxon>
        <taxon>Pelagomonas</taxon>
    </lineage>
</organism>
<dbReference type="GO" id="GO:0006487">
    <property type="term" value="P:protein N-linked glycosylation"/>
    <property type="evidence" value="ECO:0007669"/>
    <property type="project" value="TreeGrafter"/>
</dbReference>
<evidence type="ECO:0000256" key="8">
    <source>
        <dbReference type="ARBA" id="ARBA00022989"/>
    </source>
</evidence>
<evidence type="ECO:0000256" key="10">
    <source>
        <dbReference type="RuleBase" id="RU363110"/>
    </source>
</evidence>
<feature type="transmembrane region" description="Helical" evidence="10">
    <location>
        <begin position="142"/>
        <end position="159"/>
    </location>
</feature>
<evidence type="ECO:0000256" key="2">
    <source>
        <dbReference type="ARBA" id="ARBA00004922"/>
    </source>
</evidence>
<keyword evidence="7 10" id="KW-0256">Endoplasmic reticulum</keyword>
<evidence type="ECO:0000313" key="11">
    <source>
        <dbReference type="EMBL" id="CAH0367354.1"/>
    </source>
</evidence>
<feature type="transmembrane region" description="Helical" evidence="10">
    <location>
        <begin position="171"/>
        <end position="194"/>
    </location>
</feature>
<sequence length="524" mass="56291">MQHYWRVWLVAACLKVLLFPSYFSTDFDVHRNWLAITHSRDASRWYADQAQQNQWTLDYPPLFAMYEAGLARIAAKVDGKIVEESERDYASVACIRFQRATVVLTELVSLGTAVRAATAGDTRSALAFAGSGALLLVDHVHFQYNGLLLGLLVYALFMLRRGDHVKAGALFALLCCAKHLFLTLAPVLAAVFVAAHVRPRQDFVKAFLELAGASIAALAVGLAPLLVPAWRAGRLGAAFTELAGRLFPFDARGLVHSYWAPNVWALYVFADRVLLKVLRRSAGAGATRGLVETAVEVLPAPGPKACALLTVLAGLPAVYAAARTSSAAAARRLTYPCAAHAALAAFCFGWHVHEKFLLVALMPLALLALEGRPRDVVVFRQAARLATFAVLPLIPGGADGVTKLLVVGAEELILRTTFAADAFPGDGLHCGAMAALVALKEVWPLALGGRLEFLPLMLTSVYGAVAVVALTAYSARRLLAAGRARNAGDWEASVVAPSPRRPRAKQPRSLLKTICSLLGSRDED</sequence>
<dbReference type="PANTHER" id="PTHR12413">
    <property type="entry name" value="DOLICHYL GLYCOSYLTRANSFERASE"/>
    <property type="match status" value="1"/>
</dbReference>
<evidence type="ECO:0000256" key="3">
    <source>
        <dbReference type="ARBA" id="ARBA00008715"/>
    </source>
</evidence>
<dbReference type="EMBL" id="CAKKNE010000002">
    <property type="protein sequence ID" value="CAH0367354.1"/>
    <property type="molecule type" value="Genomic_DNA"/>
</dbReference>
<keyword evidence="4 10" id="KW-0328">Glycosyltransferase</keyword>
<comment type="caution">
    <text evidence="10">Lacks conserved residue(s) required for the propagation of feature annotation.</text>
</comment>
<dbReference type="UniPathway" id="UPA00378"/>
<dbReference type="EC" id="2.4.1.-" evidence="10"/>
<name>A0A8J2SIL0_9STRA</name>
<reference evidence="11" key="1">
    <citation type="submission" date="2021-11" db="EMBL/GenBank/DDBJ databases">
        <authorList>
            <consortium name="Genoscope - CEA"/>
            <person name="William W."/>
        </authorList>
    </citation>
    <scope>NUCLEOTIDE SEQUENCE</scope>
</reference>
<keyword evidence="8 10" id="KW-1133">Transmembrane helix</keyword>
<keyword evidence="5 10" id="KW-0808">Transferase</keyword>
<gene>
    <name evidence="11" type="ORF">PECAL_2P03700</name>
</gene>
<dbReference type="AlphaFoldDB" id="A0A8J2SIL0"/>
<keyword evidence="9 10" id="KW-0472">Membrane</keyword>
<evidence type="ECO:0000313" key="12">
    <source>
        <dbReference type="Proteomes" id="UP000789595"/>
    </source>
</evidence>
<evidence type="ECO:0000256" key="9">
    <source>
        <dbReference type="ARBA" id="ARBA00023136"/>
    </source>
</evidence>
<dbReference type="PANTHER" id="PTHR12413:SF2">
    <property type="entry name" value="DOLICHYL PYROPHOSPHATE GLC1MAN9GLCNAC2 ALPHA-1,3-GLUCOSYLTRANSFERASE-RELATED"/>
    <property type="match status" value="1"/>
</dbReference>
<accession>A0A8J2SIL0</accession>
<dbReference type="GO" id="GO:0042283">
    <property type="term" value="F:dolichyl pyrophosphate Glc1Man9GlcNAc2 alpha-1,3-glucosyltransferase activity"/>
    <property type="evidence" value="ECO:0007669"/>
    <property type="project" value="TreeGrafter"/>
</dbReference>
<proteinExistence type="inferred from homology"/>
<feature type="transmembrane region" description="Helical" evidence="10">
    <location>
        <begin position="7"/>
        <end position="23"/>
    </location>
</feature>
<keyword evidence="12" id="KW-1185">Reference proteome</keyword>
<keyword evidence="6 10" id="KW-0812">Transmembrane</keyword>
<evidence type="ECO:0000256" key="4">
    <source>
        <dbReference type="ARBA" id="ARBA00022676"/>
    </source>
</evidence>
<protein>
    <recommendedName>
        <fullName evidence="10">Alpha-1,3-glucosyltransferase</fullName>
        <ecNumber evidence="10">2.4.1.-</ecNumber>
    </recommendedName>
</protein>
<comment type="pathway">
    <text evidence="2 10">Protein modification; protein glycosylation.</text>
</comment>
<dbReference type="Proteomes" id="UP000789595">
    <property type="component" value="Unassembled WGS sequence"/>
</dbReference>
<feature type="transmembrane region" description="Helical" evidence="10">
    <location>
        <begin position="453"/>
        <end position="475"/>
    </location>
</feature>
<comment type="similarity">
    <text evidence="3 10">Belongs to the ALG6/ALG8 glucosyltransferase family.</text>
</comment>
<evidence type="ECO:0000256" key="1">
    <source>
        <dbReference type="ARBA" id="ARBA00004477"/>
    </source>
</evidence>
<feature type="transmembrane region" description="Helical" evidence="10">
    <location>
        <begin position="333"/>
        <end position="352"/>
    </location>
</feature>
<dbReference type="GO" id="GO:0005789">
    <property type="term" value="C:endoplasmic reticulum membrane"/>
    <property type="evidence" value="ECO:0007669"/>
    <property type="project" value="UniProtKB-SubCell"/>
</dbReference>
<evidence type="ECO:0000256" key="7">
    <source>
        <dbReference type="ARBA" id="ARBA00022824"/>
    </source>
</evidence>
<dbReference type="InterPro" id="IPR004856">
    <property type="entry name" value="Glyco_trans_ALG6/ALG8"/>
</dbReference>
<feature type="transmembrane region" description="Helical" evidence="10">
    <location>
        <begin position="206"/>
        <end position="227"/>
    </location>
</feature>
<comment type="subcellular location">
    <subcellularLocation>
        <location evidence="1 10">Endoplasmic reticulum membrane</location>
        <topology evidence="1 10">Multi-pass membrane protein</topology>
    </subcellularLocation>
</comment>
<evidence type="ECO:0000256" key="6">
    <source>
        <dbReference type="ARBA" id="ARBA00022692"/>
    </source>
</evidence>
<dbReference type="OrthoDB" id="1689333at2759"/>